<keyword evidence="3" id="KW-1185">Reference proteome</keyword>
<organism evidence="2 3">
    <name type="scientific">Colletotrichum limetticola</name>
    <dbReference type="NCBI Taxonomy" id="1209924"/>
    <lineage>
        <taxon>Eukaryota</taxon>
        <taxon>Fungi</taxon>
        <taxon>Dikarya</taxon>
        <taxon>Ascomycota</taxon>
        <taxon>Pezizomycotina</taxon>
        <taxon>Sordariomycetes</taxon>
        <taxon>Hypocreomycetidae</taxon>
        <taxon>Glomerellales</taxon>
        <taxon>Glomerellaceae</taxon>
        <taxon>Colletotrichum</taxon>
        <taxon>Colletotrichum acutatum species complex</taxon>
    </lineage>
</organism>
<evidence type="ECO:0000256" key="1">
    <source>
        <dbReference type="SAM" id="MobiDB-lite"/>
    </source>
</evidence>
<comment type="caution">
    <text evidence="2">The sequence shown here is derived from an EMBL/GenBank/DDBJ whole genome shotgun (WGS) entry which is preliminary data.</text>
</comment>
<accession>A0ABQ9PFH0</accession>
<dbReference type="EMBL" id="JARUPT010000694">
    <property type="protein sequence ID" value="KAK0369181.1"/>
    <property type="molecule type" value="Genomic_DNA"/>
</dbReference>
<evidence type="ECO:0000313" key="2">
    <source>
        <dbReference type="EMBL" id="KAK0369181.1"/>
    </source>
</evidence>
<evidence type="ECO:0000313" key="3">
    <source>
        <dbReference type="Proteomes" id="UP001169217"/>
    </source>
</evidence>
<name>A0ABQ9PFH0_9PEZI</name>
<sequence length="290" mass="31979">MADVAPLAVRLEILECQMTELDSHITPARGQLATLIEKVLHTGEEESALKAVQDQVRELSGNRDIPPPDCAAPLFKAAALFFLLQRNIGNPDEAVLPLISTTIASFSETTDRWITYAREAMKKRNMARSTIAVLACFPDEDHPLPGHVIVHFRVPADGKEPVEVASFDFCATSSASVQKAWNLISEGLDDAKFRWTRPDVHFGRVPSSHTSFFAAIYTLHNIRIKHSGNADVLINNMAAWVVRLARKLVDTASSTEGYEELMAPLLATAQPQDQGSPREVEPETEEVQAQ</sequence>
<protein>
    <submittedName>
        <fullName evidence="2">Uncharacterized protein</fullName>
    </submittedName>
</protein>
<reference evidence="2" key="1">
    <citation type="submission" date="2023-04" db="EMBL/GenBank/DDBJ databases">
        <title>Colletotrichum limetticola genome sequence.</title>
        <authorList>
            <person name="Baroncelli R."/>
        </authorList>
    </citation>
    <scope>NUCLEOTIDE SEQUENCE</scope>
    <source>
        <strain evidence="2">KLA-Anderson</strain>
    </source>
</reference>
<feature type="region of interest" description="Disordered" evidence="1">
    <location>
        <begin position="265"/>
        <end position="290"/>
    </location>
</feature>
<proteinExistence type="predicted"/>
<gene>
    <name evidence="2" type="ORF">CLIM01_13467</name>
</gene>
<dbReference type="Proteomes" id="UP001169217">
    <property type="component" value="Unassembled WGS sequence"/>
</dbReference>